<gene>
    <name evidence="1" type="ORF">SCF082_LOCUS7947</name>
</gene>
<evidence type="ECO:0000313" key="1">
    <source>
        <dbReference type="EMBL" id="CAK9003882.1"/>
    </source>
</evidence>
<keyword evidence="2" id="KW-1185">Reference proteome</keyword>
<reference evidence="1 2" key="1">
    <citation type="submission" date="2024-02" db="EMBL/GenBank/DDBJ databases">
        <authorList>
            <person name="Chen Y."/>
            <person name="Shah S."/>
            <person name="Dougan E. K."/>
            <person name="Thang M."/>
            <person name="Chan C."/>
        </authorList>
    </citation>
    <scope>NUCLEOTIDE SEQUENCE [LARGE SCALE GENOMIC DNA]</scope>
</reference>
<comment type="caution">
    <text evidence="1">The sequence shown here is derived from an EMBL/GenBank/DDBJ whole genome shotgun (WGS) entry which is preliminary data.</text>
</comment>
<dbReference type="InterPro" id="IPR003609">
    <property type="entry name" value="Pan_app"/>
</dbReference>
<proteinExistence type="predicted"/>
<name>A0ABP0IQW4_9DINO</name>
<organism evidence="1 2">
    <name type="scientific">Durusdinium trenchii</name>
    <dbReference type="NCBI Taxonomy" id="1381693"/>
    <lineage>
        <taxon>Eukaryota</taxon>
        <taxon>Sar</taxon>
        <taxon>Alveolata</taxon>
        <taxon>Dinophyceae</taxon>
        <taxon>Suessiales</taxon>
        <taxon>Symbiodiniaceae</taxon>
        <taxon>Durusdinium</taxon>
    </lineage>
</organism>
<dbReference type="Pfam" id="PF14295">
    <property type="entry name" value="PAN_4"/>
    <property type="match status" value="1"/>
</dbReference>
<evidence type="ECO:0000313" key="2">
    <source>
        <dbReference type="Proteomes" id="UP001642464"/>
    </source>
</evidence>
<dbReference type="Gene3D" id="3.50.4.10">
    <property type="entry name" value="Hepatocyte Growth Factor"/>
    <property type="match status" value="1"/>
</dbReference>
<dbReference type="EMBL" id="CAXAMM010004525">
    <property type="protein sequence ID" value="CAK9003882.1"/>
    <property type="molecule type" value="Genomic_DNA"/>
</dbReference>
<accession>A0ABP0IQW4</accession>
<protein>
    <submittedName>
        <fullName evidence="1">Uncharacterized protein</fullName>
    </submittedName>
</protein>
<sequence length="504" mass="57708">MEDPECVEALNSDAPISRWESANFLPALQRGAVRTFLILSVLGLLALLCRSPGAGRTALRWAPDAAIAEWSGPMSKDEVLPMKKWAKVFKVQDHMDDPLTLRRYYQYSHHPDFVKEKAKTEELMHWAAEHRCPPMSVGTELVADSDMEVQKTVPTAMDCQRSCTQTPGCVAWTWVQDEGDDFQNCYRRESLQRFWSPEPNHKEGVVSGMPCSREKHEAEQWPQKEMDFFRLPKPPKYPPPRPIGGTRLLCIAVCLPFTKEQDLLIMQYHYGIGIFACDTFAIYSSVSMELAPGVLTRRVTSTLLGELGGSFLTVLNLGAFMQVWKQVLWDGEYLHHDWILKVDPDTVFLVNRLRPILANYNEEMGPSGIYLNNCKDGMHGPLEVFSRSAIMQLANTSEYCAEKLDGGKPCQKDCDKFWDITYRGHCNGPCTKWWGEDIWCDQCLYQFTEAKRIFEPTLLQEEHCDPEPGWRDCQNPKIVAYHPFKKPEDYRVCLERASGLKFDT</sequence>
<dbReference type="Proteomes" id="UP001642464">
    <property type="component" value="Unassembled WGS sequence"/>
</dbReference>